<comment type="caution">
    <text evidence="2">The sequence shown here is derived from an EMBL/GenBank/DDBJ whole genome shotgun (WGS) entry which is preliminary data.</text>
</comment>
<reference evidence="2 3" key="1">
    <citation type="submission" date="2020-08" db="EMBL/GenBank/DDBJ databases">
        <authorList>
            <person name="Hejnol A."/>
        </authorList>
    </citation>
    <scope>NUCLEOTIDE SEQUENCE [LARGE SCALE GENOMIC DNA]</scope>
</reference>
<dbReference type="OrthoDB" id="7464126at2759"/>
<feature type="repeat" description="ANK" evidence="1">
    <location>
        <begin position="70"/>
        <end position="108"/>
    </location>
</feature>
<dbReference type="InterPro" id="IPR002110">
    <property type="entry name" value="Ankyrin_rpt"/>
</dbReference>
<dbReference type="Proteomes" id="UP000549394">
    <property type="component" value="Unassembled WGS sequence"/>
</dbReference>
<proteinExistence type="predicted"/>
<dbReference type="PANTHER" id="PTHR24118:SF100">
    <property type="entry name" value="FYVE-TYPE DOMAIN-CONTAINING PROTEIN"/>
    <property type="match status" value="1"/>
</dbReference>
<gene>
    <name evidence="2" type="ORF">DGYR_LOCUS8560</name>
</gene>
<dbReference type="EMBL" id="CAJFCJ010000012">
    <property type="protein sequence ID" value="CAD5120460.1"/>
    <property type="molecule type" value="Genomic_DNA"/>
</dbReference>
<protein>
    <submittedName>
        <fullName evidence="2">Uncharacterized protein</fullName>
    </submittedName>
</protein>
<dbReference type="AlphaFoldDB" id="A0A7I8VVW0"/>
<accession>A0A7I8VVW0</accession>
<keyword evidence="1" id="KW-0040">ANK repeat</keyword>
<dbReference type="PROSITE" id="PS50297">
    <property type="entry name" value="ANK_REP_REGION"/>
    <property type="match status" value="2"/>
</dbReference>
<evidence type="ECO:0000313" key="2">
    <source>
        <dbReference type="EMBL" id="CAD5120460.1"/>
    </source>
</evidence>
<feature type="repeat" description="ANK" evidence="1">
    <location>
        <begin position="109"/>
        <end position="141"/>
    </location>
</feature>
<feature type="repeat" description="ANK" evidence="1">
    <location>
        <begin position="142"/>
        <end position="174"/>
    </location>
</feature>
<name>A0A7I8VVW0_9ANNE</name>
<dbReference type="SUPFAM" id="SSF48403">
    <property type="entry name" value="Ankyrin repeat"/>
    <property type="match status" value="1"/>
</dbReference>
<dbReference type="Gene3D" id="1.25.40.20">
    <property type="entry name" value="Ankyrin repeat-containing domain"/>
    <property type="match status" value="1"/>
</dbReference>
<organism evidence="2 3">
    <name type="scientific">Dimorphilus gyrociliatus</name>
    <dbReference type="NCBI Taxonomy" id="2664684"/>
    <lineage>
        <taxon>Eukaryota</taxon>
        <taxon>Metazoa</taxon>
        <taxon>Spiralia</taxon>
        <taxon>Lophotrochozoa</taxon>
        <taxon>Annelida</taxon>
        <taxon>Polychaeta</taxon>
        <taxon>Polychaeta incertae sedis</taxon>
        <taxon>Dinophilidae</taxon>
        <taxon>Dimorphilus</taxon>
    </lineage>
</organism>
<dbReference type="InterPro" id="IPR036770">
    <property type="entry name" value="Ankyrin_rpt-contain_sf"/>
</dbReference>
<keyword evidence="3" id="KW-1185">Reference proteome</keyword>
<dbReference type="Pfam" id="PF12796">
    <property type="entry name" value="Ank_2"/>
    <property type="match status" value="1"/>
</dbReference>
<dbReference type="SMART" id="SM00248">
    <property type="entry name" value="ANK"/>
    <property type="match status" value="5"/>
</dbReference>
<evidence type="ECO:0000256" key="1">
    <source>
        <dbReference type="PROSITE-ProRule" id="PRU00023"/>
    </source>
</evidence>
<dbReference type="PANTHER" id="PTHR24118">
    <property type="entry name" value="POTE ANKYRIN DOMAIN"/>
    <property type="match status" value="1"/>
</dbReference>
<sequence length="423" mass="46858">MELYAAVQKGDNNKVEGLLMKGADANAVFDDEPVLFTAVANREELIIKLLLDHNADPNRPFAADEGFGVMMRYPLHEAICRNEKEIDVCCRIVCQLLSKGADPDAVDDCGQTAFHHAAACNNLQIIKLLLQYKANPLLVDASGDTALSLSASEGHYEITKLLLENGVNPNSPSSAKNALCTPHSAIIQLLLEHKANPNGYVSEDDSNTTVVESFCRLGKVDILTKLVQHGGKLTQRCGVLAVNKASPSLLHFLLENGVKFGFETLDAIYKQANAKALLSLYLIGIDPKIDDTKMRYLQVLSLNFPTIKVVRMLETMKSLNMEEPSVSCILKLKDNPLSLARTKDVCEYFLTNLGNPMALKGLCRIKLYEVLGKDVFYLKFPNSPEVERFLRFEEAMAIGEKCLACDEWIDECSCGEFEDYNEI</sequence>
<dbReference type="PROSITE" id="PS50088">
    <property type="entry name" value="ANK_REPEAT"/>
    <property type="match status" value="3"/>
</dbReference>
<evidence type="ECO:0000313" key="3">
    <source>
        <dbReference type="Proteomes" id="UP000549394"/>
    </source>
</evidence>